<reference evidence="1 2" key="1">
    <citation type="journal article" date="2020" name="Nat. Food">
        <title>A phased Vanilla planifolia genome enables genetic improvement of flavour and production.</title>
        <authorList>
            <person name="Hasing T."/>
            <person name="Tang H."/>
            <person name="Brym M."/>
            <person name="Khazi F."/>
            <person name="Huang T."/>
            <person name="Chambers A.H."/>
        </authorList>
    </citation>
    <scope>NUCLEOTIDE SEQUENCE [LARGE SCALE GENOMIC DNA]</scope>
    <source>
        <tissue evidence="1">Leaf</tissue>
    </source>
</reference>
<comment type="caution">
    <text evidence="1">The sequence shown here is derived from an EMBL/GenBank/DDBJ whole genome shotgun (WGS) entry which is preliminary data.</text>
</comment>
<dbReference type="AlphaFoldDB" id="A0A835Q066"/>
<evidence type="ECO:0000313" key="1">
    <source>
        <dbReference type="EMBL" id="KAG0461820.1"/>
    </source>
</evidence>
<dbReference type="Proteomes" id="UP000639772">
    <property type="component" value="Chromosome 11"/>
</dbReference>
<protein>
    <submittedName>
        <fullName evidence="1">Uncharacterized protein</fullName>
    </submittedName>
</protein>
<name>A0A835Q066_VANPL</name>
<sequence>MRLPVRASNVEFLWFAKDEIDEVEESRMPESNYLTGEIVVGVDFAVEDDVIQVGESADRVEEKLGAVAALHTDDGVTPLGPVLD</sequence>
<proteinExistence type="predicted"/>
<dbReference type="EMBL" id="JADCNM010000011">
    <property type="protein sequence ID" value="KAG0461820.1"/>
    <property type="molecule type" value="Genomic_DNA"/>
</dbReference>
<accession>A0A835Q066</accession>
<organism evidence="1 2">
    <name type="scientific">Vanilla planifolia</name>
    <name type="common">Vanilla</name>
    <dbReference type="NCBI Taxonomy" id="51239"/>
    <lineage>
        <taxon>Eukaryota</taxon>
        <taxon>Viridiplantae</taxon>
        <taxon>Streptophyta</taxon>
        <taxon>Embryophyta</taxon>
        <taxon>Tracheophyta</taxon>
        <taxon>Spermatophyta</taxon>
        <taxon>Magnoliopsida</taxon>
        <taxon>Liliopsida</taxon>
        <taxon>Asparagales</taxon>
        <taxon>Orchidaceae</taxon>
        <taxon>Vanilloideae</taxon>
        <taxon>Vanilleae</taxon>
        <taxon>Vanilla</taxon>
    </lineage>
</organism>
<evidence type="ECO:0000313" key="2">
    <source>
        <dbReference type="Proteomes" id="UP000639772"/>
    </source>
</evidence>
<gene>
    <name evidence="1" type="ORF">HPP92_020296</name>
</gene>